<evidence type="ECO:0000313" key="4">
    <source>
        <dbReference type="EMBL" id="EAU31905.1"/>
    </source>
</evidence>
<proteinExistence type="predicted"/>
<dbReference type="RefSeq" id="XP_001216264.1">
    <property type="nucleotide sequence ID" value="XM_001216264.1"/>
</dbReference>
<dbReference type="InterPro" id="IPR052099">
    <property type="entry name" value="Regulatory_TF_Diverse"/>
</dbReference>
<dbReference type="SUPFAM" id="SSF47459">
    <property type="entry name" value="HLH, helix-loop-helix DNA-binding domain"/>
    <property type="match status" value="1"/>
</dbReference>
<keyword evidence="1" id="KW-0175">Coiled coil</keyword>
<dbReference type="Pfam" id="PF00010">
    <property type="entry name" value="HLH"/>
    <property type="match status" value="1"/>
</dbReference>
<dbReference type="GO" id="GO:0046983">
    <property type="term" value="F:protein dimerization activity"/>
    <property type="evidence" value="ECO:0007669"/>
    <property type="project" value="InterPro"/>
</dbReference>
<dbReference type="HOGENOM" id="CLU_1194680_0_0_1"/>
<dbReference type="Gene3D" id="4.10.280.10">
    <property type="entry name" value="Helix-loop-helix DNA-binding domain"/>
    <property type="match status" value="1"/>
</dbReference>
<dbReference type="AlphaFoldDB" id="Q0CF91"/>
<dbReference type="Proteomes" id="UP000007963">
    <property type="component" value="Unassembled WGS sequence"/>
</dbReference>
<evidence type="ECO:0000256" key="2">
    <source>
        <dbReference type="SAM" id="MobiDB-lite"/>
    </source>
</evidence>
<dbReference type="VEuPathDB" id="FungiDB:ATEG_07643"/>
<dbReference type="PANTHER" id="PTHR47336">
    <property type="entry name" value="TRANSCRIPTION FACTOR HMS1-RELATED"/>
    <property type="match status" value="1"/>
</dbReference>
<protein>
    <recommendedName>
        <fullName evidence="3">BHLH domain-containing protein</fullName>
    </recommendedName>
</protein>
<name>Q0CF91_ASPTN</name>
<feature type="coiled-coil region" evidence="1">
    <location>
        <begin position="155"/>
        <end position="219"/>
    </location>
</feature>
<reference evidence="5" key="1">
    <citation type="submission" date="2005-09" db="EMBL/GenBank/DDBJ databases">
        <title>Annotation of the Aspergillus terreus NIH2624 genome.</title>
        <authorList>
            <person name="Birren B.W."/>
            <person name="Lander E.S."/>
            <person name="Galagan J.E."/>
            <person name="Nusbaum C."/>
            <person name="Devon K."/>
            <person name="Henn M."/>
            <person name="Ma L.-J."/>
            <person name="Jaffe D.B."/>
            <person name="Butler J."/>
            <person name="Alvarez P."/>
            <person name="Gnerre S."/>
            <person name="Grabherr M."/>
            <person name="Kleber M."/>
            <person name="Mauceli E.W."/>
            <person name="Brockman W."/>
            <person name="Rounsley S."/>
            <person name="Young S.K."/>
            <person name="LaButti K."/>
            <person name="Pushparaj V."/>
            <person name="DeCaprio D."/>
            <person name="Crawford M."/>
            <person name="Koehrsen M."/>
            <person name="Engels R."/>
            <person name="Montgomery P."/>
            <person name="Pearson M."/>
            <person name="Howarth C."/>
            <person name="Larson L."/>
            <person name="Luoma S."/>
            <person name="White J."/>
            <person name="Alvarado L."/>
            <person name="Kodira C.D."/>
            <person name="Zeng Q."/>
            <person name="Oleary S."/>
            <person name="Yandava C."/>
            <person name="Denning D.W."/>
            <person name="Nierman W.C."/>
            <person name="Milne T."/>
            <person name="Madden K."/>
        </authorList>
    </citation>
    <scope>NUCLEOTIDE SEQUENCE [LARGE SCALE GENOMIC DNA]</scope>
    <source>
        <strain evidence="5">NIH 2624 / FGSC A1156</strain>
    </source>
</reference>
<dbReference type="OrthoDB" id="2133190at2759"/>
<dbReference type="PROSITE" id="PS50888">
    <property type="entry name" value="BHLH"/>
    <property type="match status" value="1"/>
</dbReference>
<sequence>MAAPLQQPWACPIEPYALPDYLVDAIDQDFCRDRLNSNEFSFLTDSLSPGTISDMSPSISNPDWSSFLDLDQFDYVDASEHPSSSSSTSSPALNPIQRVTSHPTSQPYTHSPLPPVAMTPPRSISPIESVGSAPERPQKRVSQRTAHNRIEKRYRENLSNNFTALEQALQSYERRSTRGPSRRQASRKMAILTDAVQYIEELQEEAATLRMKMQSLRQTLLPHGIWKYTMND</sequence>
<dbReference type="STRING" id="341663.Q0CF91"/>
<dbReference type="EMBL" id="CH476604">
    <property type="protein sequence ID" value="EAU31905.1"/>
    <property type="molecule type" value="Genomic_DNA"/>
</dbReference>
<evidence type="ECO:0000313" key="5">
    <source>
        <dbReference type="Proteomes" id="UP000007963"/>
    </source>
</evidence>
<feature type="domain" description="BHLH" evidence="3">
    <location>
        <begin position="142"/>
        <end position="202"/>
    </location>
</feature>
<feature type="compositionally biased region" description="Polar residues" evidence="2">
    <location>
        <begin position="97"/>
        <end position="109"/>
    </location>
</feature>
<dbReference type="GeneID" id="4322826"/>
<dbReference type="OMA" id="WACPIEP"/>
<accession>Q0CF91</accession>
<evidence type="ECO:0000259" key="3">
    <source>
        <dbReference type="PROSITE" id="PS50888"/>
    </source>
</evidence>
<dbReference type="InterPro" id="IPR036638">
    <property type="entry name" value="HLH_DNA-bd_sf"/>
</dbReference>
<evidence type="ECO:0000256" key="1">
    <source>
        <dbReference type="SAM" id="Coils"/>
    </source>
</evidence>
<gene>
    <name evidence="4" type="ORF">ATEG_07643</name>
</gene>
<organism evidence="4 5">
    <name type="scientific">Aspergillus terreus (strain NIH 2624 / FGSC A1156)</name>
    <dbReference type="NCBI Taxonomy" id="341663"/>
    <lineage>
        <taxon>Eukaryota</taxon>
        <taxon>Fungi</taxon>
        <taxon>Dikarya</taxon>
        <taxon>Ascomycota</taxon>
        <taxon>Pezizomycotina</taxon>
        <taxon>Eurotiomycetes</taxon>
        <taxon>Eurotiomycetidae</taxon>
        <taxon>Eurotiales</taxon>
        <taxon>Aspergillaceae</taxon>
        <taxon>Aspergillus</taxon>
        <taxon>Aspergillus subgen. Circumdati</taxon>
    </lineage>
</organism>
<feature type="region of interest" description="Disordered" evidence="2">
    <location>
        <begin position="78"/>
        <end position="147"/>
    </location>
</feature>
<dbReference type="PANTHER" id="PTHR47336:SF4">
    <property type="entry name" value="BHLH TRANSCRIPTION FACTOR (EUROFUNG)"/>
    <property type="match status" value="1"/>
</dbReference>
<dbReference type="InterPro" id="IPR011598">
    <property type="entry name" value="bHLH_dom"/>
</dbReference>